<evidence type="ECO:0000256" key="2">
    <source>
        <dbReference type="ARBA" id="ARBA00006533"/>
    </source>
</evidence>
<feature type="domain" description="UVR" evidence="9">
    <location>
        <begin position="509"/>
        <end position="544"/>
    </location>
</feature>
<evidence type="ECO:0000256" key="1">
    <source>
        <dbReference type="ARBA" id="ARBA00004286"/>
    </source>
</evidence>
<comment type="subcellular location">
    <subcellularLocation>
        <location evidence="1">Chromosome</location>
    </subcellularLocation>
</comment>
<dbReference type="PANTHER" id="PTHR14418">
    <property type="entry name" value="CONDENSIN COMPLEX SUBUNIT 3-RELATED"/>
    <property type="match status" value="1"/>
</dbReference>
<keyword evidence="5" id="KW-0498">Mitosis</keyword>
<organism evidence="10 11">
    <name type="scientific">Durusdinium trenchii</name>
    <dbReference type="NCBI Taxonomy" id="1381693"/>
    <lineage>
        <taxon>Eukaryota</taxon>
        <taxon>Sar</taxon>
        <taxon>Alveolata</taxon>
        <taxon>Dinophyceae</taxon>
        <taxon>Suessiales</taxon>
        <taxon>Symbiodiniaceae</taxon>
        <taxon>Durusdinium</taxon>
    </lineage>
</organism>
<dbReference type="InterPro" id="IPR011989">
    <property type="entry name" value="ARM-like"/>
</dbReference>
<comment type="similarity">
    <text evidence="2">Belongs to the CND3 (condensin subunit 3) family.</text>
</comment>
<dbReference type="Gene3D" id="1.25.10.10">
    <property type="entry name" value="Leucine-rich Repeat Variant"/>
    <property type="match status" value="1"/>
</dbReference>
<evidence type="ECO:0000256" key="6">
    <source>
        <dbReference type="ARBA" id="ARBA00023067"/>
    </source>
</evidence>
<dbReference type="SUPFAM" id="SSF48371">
    <property type="entry name" value="ARM repeat"/>
    <property type="match status" value="1"/>
</dbReference>
<keyword evidence="4" id="KW-0132">Cell division</keyword>
<evidence type="ECO:0000256" key="7">
    <source>
        <dbReference type="ARBA" id="ARBA00023306"/>
    </source>
</evidence>
<evidence type="ECO:0000256" key="5">
    <source>
        <dbReference type="ARBA" id="ARBA00022776"/>
    </source>
</evidence>
<evidence type="ECO:0000256" key="3">
    <source>
        <dbReference type="ARBA" id="ARBA00022454"/>
    </source>
</evidence>
<dbReference type="Proteomes" id="UP001642464">
    <property type="component" value="Unassembled WGS sequence"/>
</dbReference>
<name>A0ABP0RG95_9DINO</name>
<feature type="region of interest" description="Disordered" evidence="8">
    <location>
        <begin position="868"/>
        <end position="942"/>
    </location>
</feature>
<feature type="compositionally biased region" description="Acidic residues" evidence="8">
    <location>
        <begin position="923"/>
        <end position="942"/>
    </location>
</feature>
<dbReference type="InterPro" id="IPR027165">
    <property type="entry name" value="CND3"/>
</dbReference>
<protein>
    <submittedName>
        <fullName evidence="10">Condensin complex subunit 3 (Chromosome-associated protein G) (Condensin subunit CAP-G) (HCAP-G) (Melanoma antigen NY-MEL-3) (Non-SMC condensin I complex subunit G) (XCAP-G homolog)</fullName>
    </submittedName>
</protein>
<evidence type="ECO:0000259" key="9">
    <source>
        <dbReference type="PROSITE" id="PS50151"/>
    </source>
</evidence>
<feature type="non-terminal residue" evidence="10">
    <location>
        <position position="1"/>
    </location>
</feature>
<dbReference type="EMBL" id="CAXAMM010041476">
    <property type="protein sequence ID" value="CAK9099602.1"/>
    <property type="molecule type" value="Genomic_DNA"/>
</dbReference>
<keyword evidence="3" id="KW-0158">Chromosome</keyword>
<comment type="caution">
    <text evidence="10">The sequence shown here is derived from an EMBL/GenBank/DDBJ whole genome shotgun (WGS) entry which is preliminary data.</text>
</comment>
<sequence>VEEEKREKGAEELEMIRVLEECQRTSSAHKEGVARLGRVKKRVGEERFGEMVVRAVELVLQVPKKEACVERMVAFWTSCCSAARGRGGAAGVERPETDRSEEAAIGNDVVQVLLGRLLDLSTATDKNVRLRSVQLVGNILLVIPDDGEFLSDAMWDKLEKKMMSRLDDKNPSVRANAVRALERLQDTALCSAGKDPIMNKLKVMVGVDTSAQVRKAALRSIVVTKETLGDIVARTRDVKSDVRACAFVQLAKRVHIKNLSILQRIQLLNDGLKDRSEVVRVAARQMVCDRWVALVDGDPISLLRFLDVEASEEPVLLALRVVLDEAEAQARRGEDKSSSSVVKLASWDLNANAKLALTPEGALFWRARCSALQAQGREDELEALVPDLSSLCKVIELCHEQLIEAASDDSEAKSKSQFVLQQLLLLAASFEAQHDIVGQQNLTAAVTKILDSRLGPDERVIRASFELVRSLNPDDETGFVRQGSSIIFDCFEPLEESTGDLDDEEQDPRSKVDALQTELQQAVQREDFDRASAIKKEIQALEQLPVSVEAWRKERSLNLTLGLLQTIQRPGLIPELRGLMDRIVIPVLQLNDADHLRHAAIKSLALFGQLDSEQAKKHFALFVMVLDADEEVLGIRIDALRGIFDLVMLWGLDALVEHDEGDDEAVDDIMFKLLEYMDSDEASLRLVAAEGFAKLAVVGRLVDVRILQCLVVLYFHPSSESDVRLRQCLAVCFPTLAQHTQSGRQAIQEMAEPLLSTLLQPPADSPLEEVPVEPMLQYMLSLLSHCSDASQAGFAQAVLVELLAHANGGEHVRALARTLHACKLEACSQPQILALQGGVSSLQASCTDGVALRQLEKVARQLENLVSEDSKPTADAAEQAVAALSSRVEERKGELPSDDATAESAKKPRKTRKLKQQQAEFASSEDDEENAFDEDDFESASE</sequence>
<evidence type="ECO:0000256" key="8">
    <source>
        <dbReference type="SAM" id="MobiDB-lite"/>
    </source>
</evidence>
<reference evidence="10 11" key="1">
    <citation type="submission" date="2024-02" db="EMBL/GenBank/DDBJ databases">
        <authorList>
            <person name="Chen Y."/>
            <person name="Shah S."/>
            <person name="Dougan E. K."/>
            <person name="Thang M."/>
            <person name="Chan C."/>
        </authorList>
    </citation>
    <scope>NUCLEOTIDE SEQUENCE [LARGE SCALE GENOMIC DNA]</scope>
</reference>
<dbReference type="Pfam" id="PF02151">
    <property type="entry name" value="UVR"/>
    <property type="match status" value="1"/>
</dbReference>
<keyword evidence="7" id="KW-0131">Cell cycle</keyword>
<dbReference type="InterPro" id="IPR001943">
    <property type="entry name" value="UVR_dom"/>
</dbReference>
<dbReference type="InterPro" id="IPR016024">
    <property type="entry name" value="ARM-type_fold"/>
</dbReference>
<dbReference type="InterPro" id="IPR025977">
    <property type="entry name" value="Cnd3_C"/>
</dbReference>
<dbReference type="PROSITE" id="PS50151">
    <property type="entry name" value="UVR"/>
    <property type="match status" value="1"/>
</dbReference>
<gene>
    <name evidence="10" type="ORF">SCF082_LOCUS46654</name>
</gene>
<dbReference type="PANTHER" id="PTHR14418:SF5">
    <property type="entry name" value="CONDENSIN COMPLEX SUBUNIT 3"/>
    <property type="match status" value="1"/>
</dbReference>
<keyword evidence="11" id="KW-1185">Reference proteome</keyword>
<accession>A0ABP0RG95</accession>
<proteinExistence type="inferred from homology"/>
<evidence type="ECO:0000313" key="11">
    <source>
        <dbReference type="Proteomes" id="UP001642464"/>
    </source>
</evidence>
<keyword evidence="6" id="KW-0226">DNA condensation</keyword>
<evidence type="ECO:0000256" key="4">
    <source>
        <dbReference type="ARBA" id="ARBA00022618"/>
    </source>
</evidence>
<dbReference type="Pfam" id="PF12719">
    <property type="entry name" value="Cnd3"/>
    <property type="match status" value="1"/>
</dbReference>
<evidence type="ECO:0000313" key="10">
    <source>
        <dbReference type="EMBL" id="CAK9099602.1"/>
    </source>
</evidence>